<protein>
    <submittedName>
        <fullName evidence="3">DUF2061 domain-containing protein</fullName>
    </submittedName>
</protein>
<feature type="transmembrane region" description="Helical" evidence="1">
    <location>
        <begin position="12"/>
        <end position="29"/>
    </location>
</feature>
<sequence>METHRRSILKAASYRLFATSVVFGVAVLFTGEFGASAKIGLSAAVAKTVLYYVWERQWSSIEWGLAQPE</sequence>
<evidence type="ECO:0000259" key="2">
    <source>
        <dbReference type="Pfam" id="PF09834"/>
    </source>
</evidence>
<reference evidence="3 4" key="1">
    <citation type="submission" date="2019-04" db="EMBL/GenBank/DDBJ databases">
        <title>Complete genome sequence of Arthrobacter sp. ZXY-2 associated with effective atrazine degradation and salt adaptation.</title>
        <authorList>
            <person name="Zhao X."/>
        </authorList>
    </citation>
    <scope>NUCLEOTIDE SEQUENCE [LARGE SCALE GENOMIC DNA]</scope>
    <source>
        <strain evidence="4">ZP60</strain>
    </source>
</reference>
<name>A0A4D6KK93_9EURY</name>
<dbReference type="Pfam" id="PF09834">
    <property type="entry name" value="DUF2061"/>
    <property type="match status" value="1"/>
</dbReference>
<dbReference type="Proteomes" id="UP000297053">
    <property type="component" value="Chromosome"/>
</dbReference>
<reference evidence="3 4" key="2">
    <citation type="submission" date="2019-04" db="EMBL/GenBank/DDBJ databases">
        <authorList>
            <person name="Yang S."/>
            <person name="Wei W."/>
        </authorList>
    </citation>
    <scope>NUCLEOTIDE SEQUENCE [LARGE SCALE GENOMIC DNA]</scope>
    <source>
        <strain evidence="4">ZP60</strain>
    </source>
</reference>
<dbReference type="AlphaFoldDB" id="A0A4D6KK93"/>
<evidence type="ECO:0000313" key="3">
    <source>
        <dbReference type="EMBL" id="QCD65586.1"/>
    </source>
</evidence>
<dbReference type="KEGG" id="halz:E5139_08030"/>
<dbReference type="InterPro" id="IPR018638">
    <property type="entry name" value="DUF2061_membrane"/>
</dbReference>
<dbReference type="RefSeq" id="WP_015761949.1">
    <property type="nucleotide sequence ID" value="NZ_CP039375.1"/>
</dbReference>
<keyword evidence="1" id="KW-0812">Transmembrane</keyword>
<evidence type="ECO:0000256" key="1">
    <source>
        <dbReference type="SAM" id="Phobius"/>
    </source>
</evidence>
<organism evidence="3 4">
    <name type="scientific">Halomicrobium mukohataei</name>
    <dbReference type="NCBI Taxonomy" id="57705"/>
    <lineage>
        <taxon>Archaea</taxon>
        <taxon>Methanobacteriati</taxon>
        <taxon>Methanobacteriota</taxon>
        <taxon>Stenosarchaea group</taxon>
        <taxon>Halobacteria</taxon>
        <taxon>Halobacteriales</taxon>
        <taxon>Haloarculaceae</taxon>
        <taxon>Halomicrobium</taxon>
    </lineage>
</organism>
<dbReference type="GeneID" id="42178876"/>
<keyword evidence="1" id="KW-0472">Membrane</keyword>
<keyword evidence="1" id="KW-1133">Transmembrane helix</keyword>
<evidence type="ECO:0000313" key="4">
    <source>
        <dbReference type="Proteomes" id="UP000297053"/>
    </source>
</evidence>
<proteinExistence type="predicted"/>
<accession>A0A4D6KK93</accession>
<feature type="domain" description="DUF2061" evidence="2">
    <location>
        <begin position="8"/>
        <end position="59"/>
    </location>
</feature>
<gene>
    <name evidence="3" type="ORF">E5139_08030</name>
</gene>
<dbReference type="OMA" id="LYYVWER"/>
<dbReference type="EMBL" id="CP039375">
    <property type="protein sequence ID" value="QCD65586.1"/>
    <property type="molecule type" value="Genomic_DNA"/>
</dbReference>